<organism evidence="1 2">
    <name type="scientific">Meloidogyne graminicola</name>
    <dbReference type="NCBI Taxonomy" id="189291"/>
    <lineage>
        <taxon>Eukaryota</taxon>
        <taxon>Metazoa</taxon>
        <taxon>Ecdysozoa</taxon>
        <taxon>Nematoda</taxon>
        <taxon>Chromadorea</taxon>
        <taxon>Rhabditida</taxon>
        <taxon>Tylenchina</taxon>
        <taxon>Tylenchomorpha</taxon>
        <taxon>Tylenchoidea</taxon>
        <taxon>Meloidogynidae</taxon>
        <taxon>Meloidogyninae</taxon>
        <taxon>Meloidogyne</taxon>
    </lineage>
</organism>
<sequence length="383" mass="44005">MGSPSLIISQDLYSTNLLATQFSLHLLKSNPKLNIFSLISPLCGTKISKCLIPFIDEGRLTILFGIPSAAKLIKKIIEKNEIRSIFVVLNDQNGGNDVEDRSIVSKTRYFLTSVCSLLECVRQCNVTPSIVFLFCSSESVKEECLLPQFDDFKQINPIVKCKSEESARFSSLHALCHSFAVGYKMNIKIGFINQINKLIENDIVFEEFEDFAKLKVEKNVKIQFFAVGEVNNNTETCYVSRFLLFSNINLNERQKEEAIKTLMSSNISELNKNNFIWSEMRPGYENDEQIEQEIFDKLPSHLLLYNSEVESGTLWERGGPSNLKENICANLFSPWLLKQICSEFGLYFVNFPQRNCEENQMENRENIIKFFEKKLENIINLKL</sequence>
<dbReference type="EMBL" id="JABEBT010000142">
    <property type="protein sequence ID" value="KAF7629279.1"/>
    <property type="molecule type" value="Genomic_DNA"/>
</dbReference>
<proteinExistence type="predicted"/>
<comment type="caution">
    <text evidence="1">The sequence shown here is derived from an EMBL/GenBank/DDBJ whole genome shotgun (WGS) entry which is preliminary data.</text>
</comment>
<dbReference type="OrthoDB" id="16464at2759"/>
<dbReference type="AlphaFoldDB" id="A0A8S9ZDL4"/>
<protein>
    <submittedName>
        <fullName evidence="1">Uncharacterized protein</fullName>
    </submittedName>
</protein>
<reference evidence="1" key="1">
    <citation type="journal article" date="2020" name="Ecol. Evol.">
        <title>Genome structure and content of the rice root-knot nematode (Meloidogyne graminicola).</title>
        <authorList>
            <person name="Phan N.T."/>
            <person name="Danchin E.G.J."/>
            <person name="Klopp C."/>
            <person name="Perfus-Barbeoch L."/>
            <person name="Kozlowski D.K."/>
            <person name="Koutsovoulos G.D."/>
            <person name="Lopez-Roques C."/>
            <person name="Bouchez O."/>
            <person name="Zahm M."/>
            <person name="Besnard G."/>
            <person name="Bellafiore S."/>
        </authorList>
    </citation>
    <scope>NUCLEOTIDE SEQUENCE</scope>
    <source>
        <strain evidence="1">VN-18</strain>
    </source>
</reference>
<keyword evidence="2" id="KW-1185">Reference proteome</keyword>
<evidence type="ECO:0000313" key="2">
    <source>
        <dbReference type="Proteomes" id="UP000605970"/>
    </source>
</evidence>
<evidence type="ECO:0000313" key="1">
    <source>
        <dbReference type="EMBL" id="KAF7629279.1"/>
    </source>
</evidence>
<dbReference type="Proteomes" id="UP000605970">
    <property type="component" value="Unassembled WGS sequence"/>
</dbReference>
<accession>A0A8S9ZDL4</accession>
<name>A0A8S9ZDL4_9BILA</name>
<gene>
    <name evidence="1" type="ORF">Mgra_00009205</name>
</gene>